<evidence type="ECO:0000256" key="1">
    <source>
        <dbReference type="SAM" id="Phobius"/>
    </source>
</evidence>
<name>A0ABV6VQM3_9ACTN</name>
<reference evidence="3 4" key="1">
    <citation type="submission" date="2024-09" db="EMBL/GenBank/DDBJ databases">
        <authorList>
            <person name="Lee S.D."/>
        </authorList>
    </citation>
    <scope>NUCLEOTIDE SEQUENCE [LARGE SCALE GENOMIC DNA]</scope>
    <source>
        <strain evidence="3 4">N8-3</strain>
    </source>
</reference>
<comment type="caution">
    <text evidence="3">The sequence shown here is derived from an EMBL/GenBank/DDBJ whole genome shotgun (WGS) entry which is preliminary data.</text>
</comment>
<dbReference type="InterPro" id="IPR046022">
    <property type="entry name" value="DUF5979"/>
</dbReference>
<feature type="transmembrane region" description="Helical" evidence="1">
    <location>
        <begin position="353"/>
        <end position="372"/>
    </location>
</feature>
<dbReference type="Pfam" id="PF19407">
    <property type="entry name" value="DUF5979"/>
    <property type="match status" value="3"/>
</dbReference>
<evidence type="ECO:0000259" key="2">
    <source>
        <dbReference type="Pfam" id="PF19407"/>
    </source>
</evidence>
<sequence>MLQPNEPLQVGVALAYGSLKLEKKITAPSGQISAALSRVLFTFHVTCTISPQGHPRQTVLDQDYRVTTKQPETVTGIPAGAECSVWETSARGGSTDHPAANPAQVTIKPGLGNESVQTVSVANTFAFGALELVKSLDGAAAGYAGGQSFPIEVSCALPNGDGSASNLVLHKTYQVTPGTPVTIKPLPVNSRCWAQETDSEGAATITVDHGSADDPAVISAGGTARITVTNTYPAGQITVTKHVVNGAAGPYSFELACSTVRGPVELAPDDWAFRLKDGESRAVLVPAGAFCKVTEKDLPAGDQVSYTASGGSSDGSVTVHGSDSVEVTNTFPAPVPHGGGSGDLARTGGDDSLTVLSAATAVALLLAGLVLHQTGRHRRRGRA</sequence>
<gene>
    <name evidence="3" type="ORF">ACEZDE_04380</name>
</gene>
<feature type="domain" description="DUF5979" evidence="2">
    <location>
        <begin position="131"/>
        <end position="232"/>
    </location>
</feature>
<keyword evidence="1" id="KW-0472">Membrane</keyword>
<protein>
    <submittedName>
        <fullName evidence="3">DUF5979 domain-containing protein</fullName>
    </submittedName>
</protein>
<dbReference type="RefSeq" id="WP_380532428.1">
    <property type="nucleotide sequence ID" value="NZ_JBHFAB010000003.1"/>
</dbReference>
<keyword evidence="4" id="KW-1185">Reference proteome</keyword>
<evidence type="ECO:0000313" key="3">
    <source>
        <dbReference type="EMBL" id="MFC1415881.1"/>
    </source>
</evidence>
<organism evidence="3 4">
    <name type="scientific">Streptacidiphilus cavernicola</name>
    <dbReference type="NCBI Taxonomy" id="3342716"/>
    <lineage>
        <taxon>Bacteria</taxon>
        <taxon>Bacillati</taxon>
        <taxon>Actinomycetota</taxon>
        <taxon>Actinomycetes</taxon>
        <taxon>Kitasatosporales</taxon>
        <taxon>Streptomycetaceae</taxon>
        <taxon>Streptacidiphilus</taxon>
    </lineage>
</organism>
<accession>A0ABV6VQM3</accession>
<evidence type="ECO:0000313" key="4">
    <source>
        <dbReference type="Proteomes" id="UP001592531"/>
    </source>
</evidence>
<dbReference type="Proteomes" id="UP001592531">
    <property type="component" value="Unassembled WGS sequence"/>
</dbReference>
<keyword evidence="1" id="KW-0812">Transmembrane</keyword>
<dbReference type="EMBL" id="JBHFAB010000003">
    <property type="protein sequence ID" value="MFC1415881.1"/>
    <property type="molecule type" value="Genomic_DNA"/>
</dbReference>
<proteinExistence type="predicted"/>
<feature type="domain" description="DUF5979" evidence="2">
    <location>
        <begin position="237"/>
        <end position="331"/>
    </location>
</feature>
<keyword evidence="1" id="KW-1133">Transmembrane helix</keyword>
<feature type="domain" description="DUF5979" evidence="2">
    <location>
        <begin position="20"/>
        <end position="125"/>
    </location>
</feature>